<reference evidence="3 4" key="1">
    <citation type="submission" date="2023-09" db="EMBL/GenBank/DDBJ databases">
        <title>Xinfangfangia sedmenti sp. nov., isolated the sedment.</title>
        <authorList>
            <person name="Xu L."/>
        </authorList>
    </citation>
    <scope>NUCLEOTIDE SEQUENCE [LARGE SCALE GENOMIC DNA]</scope>
    <source>
        <strain evidence="3 4">LG-4</strain>
    </source>
</reference>
<feature type="signal peptide" evidence="2">
    <location>
        <begin position="1"/>
        <end position="21"/>
    </location>
</feature>
<evidence type="ECO:0000256" key="1">
    <source>
        <dbReference type="SAM" id="Phobius"/>
    </source>
</evidence>
<name>A0ABU1F693_9RHOB</name>
<protein>
    <submittedName>
        <fullName evidence="3">Uncharacterized protein</fullName>
    </submittedName>
</protein>
<organism evidence="3 4">
    <name type="scientific">Ruixingdingia sedimenti</name>
    <dbReference type="NCBI Taxonomy" id="3073604"/>
    <lineage>
        <taxon>Bacteria</taxon>
        <taxon>Pseudomonadati</taxon>
        <taxon>Pseudomonadota</taxon>
        <taxon>Alphaproteobacteria</taxon>
        <taxon>Rhodobacterales</taxon>
        <taxon>Paracoccaceae</taxon>
        <taxon>Ruixingdingia</taxon>
    </lineage>
</organism>
<accession>A0ABU1F693</accession>
<keyword evidence="2" id="KW-0732">Signal</keyword>
<keyword evidence="1" id="KW-0472">Membrane</keyword>
<evidence type="ECO:0000313" key="3">
    <source>
        <dbReference type="EMBL" id="MDR5652383.1"/>
    </source>
</evidence>
<feature type="chain" id="PRO_5046747860" evidence="2">
    <location>
        <begin position="22"/>
        <end position="82"/>
    </location>
</feature>
<keyword evidence="1" id="KW-1133">Transmembrane helix</keyword>
<comment type="caution">
    <text evidence="3">The sequence shown here is derived from an EMBL/GenBank/DDBJ whole genome shotgun (WGS) entry which is preliminary data.</text>
</comment>
<dbReference type="EMBL" id="JAVKPH010000006">
    <property type="protein sequence ID" value="MDR5652383.1"/>
    <property type="molecule type" value="Genomic_DNA"/>
</dbReference>
<gene>
    <name evidence="3" type="ORF">RGD00_07200</name>
</gene>
<proteinExistence type="predicted"/>
<feature type="transmembrane region" description="Helical" evidence="1">
    <location>
        <begin position="45"/>
        <end position="64"/>
    </location>
</feature>
<keyword evidence="4" id="KW-1185">Reference proteome</keyword>
<dbReference type="RefSeq" id="WP_310456633.1">
    <property type="nucleotide sequence ID" value="NZ_JAVKPH010000006.1"/>
</dbReference>
<dbReference type="Proteomes" id="UP001247754">
    <property type="component" value="Unassembled WGS sequence"/>
</dbReference>
<keyword evidence="1" id="KW-0812">Transmembrane</keyword>
<evidence type="ECO:0000313" key="4">
    <source>
        <dbReference type="Proteomes" id="UP001247754"/>
    </source>
</evidence>
<sequence>MKKTPILAAVALVAATSLAQAGGPVIIPAEPEPAPPVLAPVSSFGPGATALAVIGAVAVIAAIASNNDSSSSTTAVASAAAR</sequence>
<evidence type="ECO:0000256" key="2">
    <source>
        <dbReference type="SAM" id="SignalP"/>
    </source>
</evidence>